<protein>
    <submittedName>
        <fullName evidence="3">Uncharacterized protein</fullName>
    </submittedName>
</protein>
<sequence length="182" mass="20554">MHLGPLPFASIILASWRGKSLRELPVLAVCLQYASCIVDAVSTFTRAVCFIFLRRWCLLAMYLASWCVSRIKGQSRLWIVFHCFLLLWSFYVLRFISLSASRSDRGHLARRETWLTSSWRLTRNRLRTMLSCVAGCCRLPQQCLNGKNAKTPSPCAAAATTKTKTTTAARRPPRAESPSDLP</sequence>
<dbReference type="AlphaFoldDB" id="A0A3R7KRS5"/>
<feature type="compositionally biased region" description="Low complexity" evidence="1">
    <location>
        <begin position="149"/>
        <end position="182"/>
    </location>
</feature>
<dbReference type="Proteomes" id="UP000283634">
    <property type="component" value="Unassembled WGS sequence"/>
</dbReference>
<keyword evidence="2" id="KW-0472">Membrane</keyword>
<accession>A0A3R7KRS5</accession>
<comment type="caution">
    <text evidence="3">The sequence shown here is derived from an EMBL/GenBank/DDBJ whole genome shotgun (WGS) entry which is preliminary data.</text>
</comment>
<dbReference type="EMBL" id="MKGL01000348">
    <property type="protein sequence ID" value="RNF00057.1"/>
    <property type="molecule type" value="Genomic_DNA"/>
</dbReference>
<keyword evidence="4" id="KW-1185">Reference proteome</keyword>
<evidence type="ECO:0000313" key="4">
    <source>
        <dbReference type="Proteomes" id="UP000283634"/>
    </source>
</evidence>
<gene>
    <name evidence="3" type="ORF">TraAM80_07833</name>
</gene>
<name>A0A3R7KRS5_TRYRA</name>
<keyword evidence="2" id="KW-1133">Transmembrane helix</keyword>
<evidence type="ECO:0000313" key="3">
    <source>
        <dbReference type="EMBL" id="RNF00057.1"/>
    </source>
</evidence>
<reference evidence="3 4" key="1">
    <citation type="journal article" date="2018" name="BMC Genomics">
        <title>Genomic comparison of Trypanosoma conorhini and Trypanosoma rangeli to Trypanosoma cruzi strains of high and low virulence.</title>
        <authorList>
            <person name="Bradwell K.R."/>
            <person name="Koparde V.N."/>
            <person name="Matveyev A.V."/>
            <person name="Serrano M.G."/>
            <person name="Alves J.M."/>
            <person name="Parikh H."/>
            <person name="Huang B."/>
            <person name="Lee V."/>
            <person name="Espinosa-Alvarez O."/>
            <person name="Ortiz P.A."/>
            <person name="Costa-Martins A.G."/>
            <person name="Teixeira M.M."/>
            <person name="Buck G.A."/>
        </authorList>
    </citation>
    <scope>NUCLEOTIDE SEQUENCE [LARGE SCALE GENOMIC DNA]</scope>
    <source>
        <strain evidence="3 4">AM80</strain>
    </source>
</reference>
<feature type="region of interest" description="Disordered" evidence="1">
    <location>
        <begin position="148"/>
        <end position="182"/>
    </location>
</feature>
<feature type="transmembrane region" description="Helical" evidence="2">
    <location>
        <begin position="77"/>
        <end position="96"/>
    </location>
</feature>
<proteinExistence type="predicted"/>
<evidence type="ECO:0000256" key="1">
    <source>
        <dbReference type="SAM" id="MobiDB-lite"/>
    </source>
</evidence>
<organism evidence="3 4">
    <name type="scientific">Trypanosoma rangeli</name>
    <dbReference type="NCBI Taxonomy" id="5698"/>
    <lineage>
        <taxon>Eukaryota</taxon>
        <taxon>Discoba</taxon>
        <taxon>Euglenozoa</taxon>
        <taxon>Kinetoplastea</taxon>
        <taxon>Metakinetoplastina</taxon>
        <taxon>Trypanosomatida</taxon>
        <taxon>Trypanosomatidae</taxon>
        <taxon>Trypanosoma</taxon>
        <taxon>Herpetosoma</taxon>
    </lineage>
</organism>
<keyword evidence="2" id="KW-0812">Transmembrane</keyword>
<dbReference type="RefSeq" id="XP_029235550.1">
    <property type="nucleotide sequence ID" value="XM_029384608.1"/>
</dbReference>
<evidence type="ECO:0000256" key="2">
    <source>
        <dbReference type="SAM" id="Phobius"/>
    </source>
</evidence>
<dbReference type="GeneID" id="40331766"/>